<evidence type="ECO:0000313" key="3">
    <source>
        <dbReference type="Proteomes" id="UP000767334"/>
    </source>
</evidence>
<keyword evidence="1" id="KW-1133">Transmembrane helix</keyword>
<keyword evidence="3" id="KW-1185">Reference proteome</keyword>
<organism evidence="2 3">
    <name type="scientific">Clostridium saudiense</name>
    <dbReference type="NCBI Taxonomy" id="1414720"/>
    <lineage>
        <taxon>Bacteria</taxon>
        <taxon>Bacillati</taxon>
        <taxon>Bacillota</taxon>
        <taxon>Clostridia</taxon>
        <taxon>Eubacteriales</taxon>
        <taxon>Clostridiaceae</taxon>
        <taxon>Clostridium</taxon>
    </lineage>
</organism>
<gene>
    <name evidence="2" type="ORF">H6A19_13600</name>
</gene>
<reference evidence="2 3" key="1">
    <citation type="journal article" date="2021" name="Sci. Rep.">
        <title>The distribution of antibiotic resistance genes in chicken gut microbiota commensals.</title>
        <authorList>
            <person name="Juricova H."/>
            <person name="Matiasovicova J."/>
            <person name="Kubasova T."/>
            <person name="Cejkova D."/>
            <person name="Rychlik I."/>
        </authorList>
    </citation>
    <scope>NUCLEOTIDE SEQUENCE [LARGE SCALE GENOMIC DNA]</scope>
    <source>
        <strain evidence="2 3">An435</strain>
    </source>
</reference>
<keyword evidence="1" id="KW-0812">Transmembrane</keyword>
<dbReference type="Proteomes" id="UP000767334">
    <property type="component" value="Unassembled WGS sequence"/>
</dbReference>
<comment type="caution">
    <text evidence="2">The sequence shown here is derived from an EMBL/GenBank/DDBJ whole genome shotgun (WGS) entry which is preliminary data.</text>
</comment>
<evidence type="ECO:0000313" key="2">
    <source>
        <dbReference type="EMBL" id="MBM6820353.1"/>
    </source>
</evidence>
<proteinExistence type="predicted"/>
<name>A0ABS2FKE2_9CLOT</name>
<evidence type="ECO:0000256" key="1">
    <source>
        <dbReference type="SAM" id="Phobius"/>
    </source>
</evidence>
<sequence length="129" mass="15000">MAKVSIFSRDYEKVMRKRKKTRNIIILLGILTLATGVIIIKYDMQKISATFKNIAFNKELKLNNFKTEDIYVSIDDYILTLKTIKNNDDLEIVDVKSDKDLISIDINKDKVLIIDSDQKIYLINTKKIL</sequence>
<dbReference type="RefSeq" id="WP_148323662.1">
    <property type="nucleotide sequence ID" value="NZ_JACJLL010000106.1"/>
</dbReference>
<protein>
    <submittedName>
        <fullName evidence="2">Uncharacterized protein</fullName>
    </submittedName>
</protein>
<accession>A0ABS2FKE2</accession>
<dbReference type="EMBL" id="JACJLL010000106">
    <property type="protein sequence ID" value="MBM6820353.1"/>
    <property type="molecule type" value="Genomic_DNA"/>
</dbReference>
<feature type="transmembrane region" description="Helical" evidence="1">
    <location>
        <begin position="21"/>
        <end position="42"/>
    </location>
</feature>
<keyword evidence="1" id="KW-0472">Membrane</keyword>